<gene>
    <name evidence="2" type="ORF">IQ235_07330</name>
</gene>
<dbReference type="EMBL" id="JADEXN010000099">
    <property type="protein sequence ID" value="MBE9040595.1"/>
    <property type="molecule type" value="Genomic_DNA"/>
</dbReference>
<organism evidence="2 3">
    <name type="scientific">Zarconia navalis LEGE 11467</name>
    <dbReference type="NCBI Taxonomy" id="1828826"/>
    <lineage>
        <taxon>Bacteria</taxon>
        <taxon>Bacillati</taxon>
        <taxon>Cyanobacteriota</taxon>
        <taxon>Cyanophyceae</taxon>
        <taxon>Oscillatoriophycideae</taxon>
        <taxon>Oscillatoriales</taxon>
        <taxon>Oscillatoriales incertae sedis</taxon>
        <taxon>Zarconia</taxon>
        <taxon>Zarconia navalis</taxon>
    </lineage>
</organism>
<evidence type="ECO:0000256" key="1">
    <source>
        <dbReference type="SAM" id="SignalP"/>
    </source>
</evidence>
<sequence length="136" mass="14820">MKNKFVGKLSSLSAIAFFFLSPFAGATTLNNDRDIAGNHSSTAPLQLARSFCPDSAGGTPQVAFYETNGFWIYICTVEGLFYHGIEKGSGNYVTLPAYVEEGTGYVAVNGNYTYIVNGATLAIYEGRTLIQEEYVW</sequence>
<keyword evidence="3" id="KW-1185">Reference proteome</keyword>
<proteinExistence type="predicted"/>
<dbReference type="Proteomes" id="UP000621799">
    <property type="component" value="Unassembled WGS sequence"/>
</dbReference>
<dbReference type="AlphaFoldDB" id="A0A928VZM4"/>
<evidence type="ECO:0000313" key="3">
    <source>
        <dbReference type="Proteomes" id="UP000621799"/>
    </source>
</evidence>
<comment type="caution">
    <text evidence="2">The sequence shown here is derived from an EMBL/GenBank/DDBJ whole genome shotgun (WGS) entry which is preliminary data.</text>
</comment>
<evidence type="ECO:0000313" key="2">
    <source>
        <dbReference type="EMBL" id="MBE9040595.1"/>
    </source>
</evidence>
<keyword evidence="1" id="KW-0732">Signal</keyword>
<feature type="chain" id="PRO_5036744833" evidence="1">
    <location>
        <begin position="27"/>
        <end position="136"/>
    </location>
</feature>
<protein>
    <submittedName>
        <fullName evidence="2">Uncharacterized protein</fullName>
    </submittedName>
</protein>
<name>A0A928VZM4_9CYAN</name>
<dbReference type="RefSeq" id="WP_264320842.1">
    <property type="nucleotide sequence ID" value="NZ_JADEXN010000099.1"/>
</dbReference>
<reference evidence="2" key="1">
    <citation type="submission" date="2020-10" db="EMBL/GenBank/DDBJ databases">
        <authorList>
            <person name="Castelo-Branco R."/>
            <person name="Eusebio N."/>
            <person name="Adriana R."/>
            <person name="Vieira A."/>
            <person name="Brugerolle De Fraissinette N."/>
            <person name="Rezende De Castro R."/>
            <person name="Schneider M.P."/>
            <person name="Vasconcelos V."/>
            <person name="Leao P.N."/>
        </authorList>
    </citation>
    <scope>NUCLEOTIDE SEQUENCE</scope>
    <source>
        <strain evidence="2">LEGE 11467</strain>
    </source>
</reference>
<feature type="signal peptide" evidence="1">
    <location>
        <begin position="1"/>
        <end position="26"/>
    </location>
</feature>
<accession>A0A928VZM4</accession>